<feature type="transmembrane region" description="Helical" evidence="1">
    <location>
        <begin position="44"/>
        <end position="65"/>
    </location>
</feature>
<protein>
    <submittedName>
        <fullName evidence="2">Uncharacterized protein</fullName>
    </submittedName>
</protein>
<keyword evidence="1" id="KW-0472">Membrane</keyword>
<sequence length="97" mass="9781">MWLAFGIAVLIGVLFGNGIPHFVSGISRKNYPSLAGEGAVPNLVGGWILFNLAGGLALFQCATLVANPVASAVGLSIGLLAIGLFHASGGAYRISGK</sequence>
<keyword evidence="1" id="KW-0812">Transmembrane</keyword>
<keyword evidence="1" id="KW-1133">Transmembrane helix</keyword>
<keyword evidence="3" id="KW-1185">Reference proteome</keyword>
<evidence type="ECO:0000313" key="3">
    <source>
        <dbReference type="Proteomes" id="UP001061862"/>
    </source>
</evidence>
<evidence type="ECO:0000256" key="1">
    <source>
        <dbReference type="SAM" id="Phobius"/>
    </source>
</evidence>
<organism evidence="2 3">
    <name type="scientific">Devosia neptuniae</name>
    <dbReference type="NCBI Taxonomy" id="191302"/>
    <lineage>
        <taxon>Bacteria</taxon>
        <taxon>Pseudomonadati</taxon>
        <taxon>Pseudomonadota</taxon>
        <taxon>Alphaproteobacteria</taxon>
        <taxon>Hyphomicrobiales</taxon>
        <taxon>Devosiaceae</taxon>
        <taxon>Devosia</taxon>
    </lineage>
</organism>
<proteinExistence type="predicted"/>
<dbReference type="Proteomes" id="UP001061862">
    <property type="component" value="Chromosome"/>
</dbReference>
<evidence type="ECO:0000313" key="2">
    <source>
        <dbReference type="EMBL" id="UXN69666.1"/>
    </source>
</evidence>
<reference evidence="2 3" key="1">
    <citation type="submission" date="2022-09" db="EMBL/GenBank/DDBJ databases">
        <title>Interaction between co-microsymbionts with complementary sets of symbiotic genes in legume-rhizobium systems.</title>
        <authorList>
            <person name="Safronova V."/>
            <person name="Sazanova A."/>
            <person name="Afonin A."/>
            <person name="Chirak E."/>
        </authorList>
    </citation>
    <scope>NUCLEOTIDE SEQUENCE [LARGE SCALE GENOMIC DNA]</scope>
    <source>
        <strain evidence="2 3">A18/4-1</strain>
    </source>
</reference>
<name>A0ABY6CEM6_9HYPH</name>
<dbReference type="RefSeq" id="WP_262168250.1">
    <property type="nucleotide sequence ID" value="NZ_CP104965.1"/>
</dbReference>
<accession>A0ABY6CEM6</accession>
<dbReference type="EMBL" id="CP104965">
    <property type="protein sequence ID" value="UXN69666.1"/>
    <property type="molecule type" value="Genomic_DNA"/>
</dbReference>
<gene>
    <name evidence="2" type="ORF">N8A98_20995</name>
</gene>
<feature type="transmembrane region" description="Helical" evidence="1">
    <location>
        <begin position="72"/>
        <end position="94"/>
    </location>
</feature>